<keyword evidence="2" id="KW-1185">Reference proteome</keyword>
<proteinExistence type="predicted"/>
<dbReference type="EMBL" id="CP045700">
    <property type="protein sequence ID" value="QGA66498.1"/>
    <property type="molecule type" value="Genomic_DNA"/>
</dbReference>
<dbReference type="AlphaFoldDB" id="A0A5Q0TH57"/>
<name>A0A5Q0TH57_9VIBR</name>
<dbReference type="RefSeq" id="WP_153448631.1">
    <property type="nucleotide sequence ID" value="NZ_CP045700.1"/>
</dbReference>
<organism evidence="1 2">
    <name type="scientific">Vibrio algicola</name>
    <dbReference type="NCBI Taxonomy" id="2662262"/>
    <lineage>
        <taxon>Bacteria</taxon>
        <taxon>Pseudomonadati</taxon>
        <taxon>Pseudomonadota</taxon>
        <taxon>Gammaproteobacteria</taxon>
        <taxon>Vibrionales</taxon>
        <taxon>Vibrionaceae</taxon>
        <taxon>Vibrio</taxon>
    </lineage>
</organism>
<protein>
    <submittedName>
        <fullName evidence="1">Uncharacterized protein</fullName>
    </submittedName>
</protein>
<gene>
    <name evidence="1" type="ORF">GFB47_13825</name>
</gene>
<evidence type="ECO:0000313" key="1">
    <source>
        <dbReference type="EMBL" id="QGA66498.1"/>
    </source>
</evidence>
<sequence>MFAIKKEDYEEAMGLYELFVTFMDSKAVPALLTCRGFASFIHFAKQCWLKCKKEW</sequence>
<evidence type="ECO:0000313" key="2">
    <source>
        <dbReference type="Proteomes" id="UP000348942"/>
    </source>
</evidence>
<dbReference type="Proteomes" id="UP000348942">
    <property type="component" value="Chromosome 2"/>
</dbReference>
<accession>A0A5Q0TH57</accession>
<reference evidence="1 2" key="1">
    <citation type="submission" date="2019-10" db="EMBL/GenBank/DDBJ databases">
        <title>Vibrio sp. nov., isolated from Coralline algae surface.</title>
        <authorList>
            <person name="Geng Y."/>
            <person name="Zhang X."/>
        </authorList>
    </citation>
    <scope>NUCLEOTIDE SEQUENCE [LARGE SCALE GENOMIC DNA]</scope>
    <source>
        <strain evidence="1 2">SM1977</strain>
    </source>
</reference>